<keyword evidence="2" id="KW-1003">Cell membrane</keyword>
<evidence type="ECO:0000313" key="8">
    <source>
        <dbReference type="EMBL" id="ETK01210.1"/>
    </source>
</evidence>
<dbReference type="AlphaFoldDB" id="W2C216"/>
<evidence type="ECO:0000256" key="3">
    <source>
        <dbReference type="ARBA" id="ARBA00022692"/>
    </source>
</evidence>
<feature type="transmembrane region" description="Helical" evidence="6">
    <location>
        <begin position="18"/>
        <end position="46"/>
    </location>
</feature>
<feature type="transmembrane region" description="Helical" evidence="6">
    <location>
        <begin position="316"/>
        <end position="340"/>
    </location>
</feature>
<organism evidence="8 9">
    <name type="scientific">Tannerella sp. oral taxon BU063 isolate Cell 2</name>
    <dbReference type="NCBI Taxonomy" id="1411148"/>
    <lineage>
        <taxon>Bacteria</taxon>
        <taxon>Pseudomonadati</taxon>
        <taxon>Bacteroidota</taxon>
        <taxon>Bacteroidia</taxon>
        <taxon>Bacteroidales</taxon>
        <taxon>Tannerellaceae</taxon>
        <taxon>Tannerella</taxon>
    </lineage>
</organism>
<sequence length="429" mass="47248">MIERDHNEWNKRPLSRPLFLWIVGTLCEVCYPLQYLSFVLLVPAIAALVCNRGRRSAPRELRLETPYIWGAILTFVILFLAIQRTALAERHLDDPRPAPTAWRRAAHAVQGHIVERLGQLRLSPDEHAVLASITVNDRSGMTRDLRRRFSTAGVAHLLAVSGFHVGLVSGALALLLGFLPPTTPCRLFRCGLMILVAWAYAAVSGLSAPAVRAATMLTIYLVGVALRRTPEPYNTLFASALLMLFVDPFSLFDVGFQLTFAAVLFILLLTPRIACLIDVRRRWIALPWRLVAVSLAAQVGTFPLCCYYFGRISLVFLFANLFLMLSATLLIPLTLVWVALPVDTPGSFGLQSAVERLTHTLVAVVDRFSLLPAAGVPMRFDLVLLIGSYAVLLLGIHAATRGSRRTLFASLGGTLSLIVYTLAQHQFGG</sequence>
<name>W2C216_9BACT</name>
<feature type="transmembrane region" description="Helical" evidence="6">
    <location>
        <begin position="382"/>
        <end position="400"/>
    </location>
</feature>
<feature type="domain" description="ComEC/Rec2-related protein" evidence="7">
    <location>
        <begin position="134"/>
        <end position="397"/>
    </location>
</feature>
<keyword evidence="5 6" id="KW-0472">Membrane</keyword>
<dbReference type="EMBL" id="AYUF01000489">
    <property type="protein sequence ID" value="ETK01210.1"/>
    <property type="molecule type" value="Genomic_DNA"/>
</dbReference>
<dbReference type="Pfam" id="PF03772">
    <property type="entry name" value="Competence"/>
    <property type="match status" value="1"/>
</dbReference>
<feature type="transmembrane region" description="Helical" evidence="6">
    <location>
        <begin position="186"/>
        <end position="203"/>
    </location>
</feature>
<dbReference type="PATRIC" id="fig|1411148.3.peg.1786"/>
<dbReference type="InterPro" id="IPR004477">
    <property type="entry name" value="ComEC_N"/>
</dbReference>
<dbReference type="GO" id="GO:0005886">
    <property type="term" value="C:plasma membrane"/>
    <property type="evidence" value="ECO:0007669"/>
    <property type="project" value="UniProtKB-SubCell"/>
</dbReference>
<evidence type="ECO:0000256" key="4">
    <source>
        <dbReference type="ARBA" id="ARBA00022989"/>
    </source>
</evidence>
<evidence type="ECO:0000256" key="1">
    <source>
        <dbReference type="ARBA" id="ARBA00004651"/>
    </source>
</evidence>
<feature type="transmembrane region" description="Helical" evidence="6">
    <location>
        <begin position="154"/>
        <end position="179"/>
    </location>
</feature>
<reference evidence="8 9" key="1">
    <citation type="submission" date="2013-11" db="EMBL/GenBank/DDBJ databases">
        <title>Single cell genomics of uncultured Tannerella BU063 (oral taxon 286).</title>
        <authorList>
            <person name="Beall C.J."/>
            <person name="Campbell A.G."/>
            <person name="Griffen A.L."/>
            <person name="Podar M."/>
            <person name="Leys E.J."/>
        </authorList>
    </citation>
    <scope>NUCLEOTIDE SEQUENCE [LARGE SCALE GENOMIC DNA]</scope>
    <source>
        <strain evidence="8">Cell 2</strain>
    </source>
</reference>
<dbReference type="PANTHER" id="PTHR30619">
    <property type="entry name" value="DNA INTERNALIZATION/COMPETENCE PROTEIN COMEC/REC2"/>
    <property type="match status" value="1"/>
</dbReference>
<gene>
    <name evidence="8" type="ORF">N425_10970</name>
</gene>
<comment type="caution">
    <text evidence="8">The sequence shown here is derived from an EMBL/GenBank/DDBJ whole genome shotgun (WGS) entry which is preliminary data.</text>
</comment>
<dbReference type="PANTHER" id="PTHR30619:SF1">
    <property type="entry name" value="RECOMBINATION PROTEIN 2"/>
    <property type="match status" value="1"/>
</dbReference>
<keyword evidence="3 6" id="KW-0812">Transmembrane</keyword>
<feature type="transmembrane region" description="Helical" evidence="6">
    <location>
        <begin position="67"/>
        <end position="87"/>
    </location>
</feature>
<feature type="transmembrane region" description="Helical" evidence="6">
    <location>
        <begin position="258"/>
        <end position="279"/>
    </location>
</feature>
<dbReference type="Proteomes" id="UP000018837">
    <property type="component" value="Unassembled WGS sequence"/>
</dbReference>
<evidence type="ECO:0000256" key="5">
    <source>
        <dbReference type="ARBA" id="ARBA00023136"/>
    </source>
</evidence>
<evidence type="ECO:0000313" key="9">
    <source>
        <dbReference type="Proteomes" id="UP000018837"/>
    </source>
</evidence>
<evidence type="ECO:0000256" key="2">
    <source>
        <dbReference type="ARBA" id="ARBA00022475"/>
    </source>
</evidence>
<comment type="subcellular location">
    <subcellularLocation>
        <location evidence="1">Cell membrane</location>
        <topology evidence="1">Multi-pass membrane protein</topology>
    </subcellularLocation>
</comment>
<evidence type="ECO:0000256" key="6">
    <source>
        <dbReference type="SAM" id="Phobius"/>
    </source>
</evidence>
<feature type="transmembrane region" description="Helical" evidence="6">
    <location>
        <begin position="406"/>
        <end position="423"/>
    </location>
</feature>
<proteinExistence type="predicted"/>
<accession>W2C216</accession>
<dbReference type="NCBIfam" id="TIGR00360">
    <property type="entry name" value="ComEC_N-term"/>
    <property type="match status" value="1"/>
</dbReference>
<dbReference type="InterPro" id="IPR052159">
    <property type="entry name" value="Competence_DNA_uptake"/>
</dbReference>
<protein>
    <submittedName>
        <fullName evidence="8">Competence protein</fullName>
    </submittedName>
</protein>
<keyword evidence="4 6" id="KW-1133">Transmembrane helix</keyword>
<evidence type="ECO:0000259" key="7">
    <source>
        <dbReference type="Pfam" id="PF03772"/>
    </source>
</evidence>